<keyword evidence="9" id="KW-1185">Reference proteome</keyword>
<comment type="caution">
    <text evidence="8">The sequence shown here is derived from an EMBL/GenBank/DDBJ whole genome shotgun (WGS) entry which is preliminary data.</text>
</comment>
<proteinExistence type="inferred from homology"/>
<evidence type="ECO:0000313" key="9">
    <source>
        <dbReference type="Proteomes" id="UP000295135"/>
    </source>
</evidence>
<gene>
    <name evidence="8" type="ORF">EDC61_11150</name>
</gene>
<keyword evidence="1" id="KW-0328">Glycosyltransferase</keyword>
<dbReference type="Proteomes" id="UP000295135">
    <property type="component" value="Unassembled WGS sequence"/>
</dbReference>
<comment type="similarity">
    <text evidence="4">Belongs to the glycosyltransferase 104 family.</text>
</comment>
<reference evidence="8 9" key="1">
    <citation type="submission" date="2019-03" db="EMBL/GenBank/DDBJ databases">
        <title>Genomic Encyclopedia of Type Strains, Phase IV (KMG-IV): sequencing the most valuable type-strain genomes for metagenomic binning, comparative biology and taxonomic classification.</title>
        <authorList>
            <person name="Goeker M."/>
        </authorList>
    </citation>
    <scope>NUCLEOTIDE SEQUENCE [LARGE SCALE GENOMIC DNA]</scope>
    <source>
        <strain evidence="8 9">DSM 103923</strain>
    </source>
</reference>
<dbReference type="AlphaFoldDB" id="A0A4R3JU34"/>
<dbReference type="GO" id="GO:0106361">
    <property type="term" value="F:protein-arginine rhamnosyltransferase activity"/>
    <property type="evidence" value="ECO:0007669"/>
    <property type="project" value="InterPro"/>
</dbReference>
<accession>A0A4R3JU34</accession>
<dbReference type="NCBIfam" id="TIGR03837">
    <property type="entry name" value="efp_Arg_rhamno"/>
    <property type="match status" value="1"/>
</dbReference>
<evidence type="ECO:0000256" key="4">
    <source>
        <dbReference type="ARBA" id="ARBA00024346"/>
    </source>
</evidence>
<evidence type="ECO:0000313" key="8">
    <source>
        <dbReference type="EMBL" id="TCS71171.1"/>
    </source>
</evidence>
<name>A0A4R3JU34_9PROT</name>
<evidence type="ECO:0000256" key="1">
    <source>
        <dbReference type="ARBA" id="ARBA00022676"/>
    </source>
</evidence>
<evidence type="ECO:0000256" key="2">
    <source>
        <dbReference type="ARBA" id="ARBA00022679"/>
    </source>
</evidence>
<comment type="function">
    <text evidence="3">Protein-arginine rhamnosyltransferase that catalyzes the transfer of a single rhamnose to elongation factor P (EF-P) on 'Lys-32', a modification required for EF-P-dependent rescue of polyproline stalled ribosomes.</text>
</comment>
<evidence type="ECO:0000256" key="7">
    <source>
        <dbReference type="ARBA" id="ARBA00048472"/>
    </source>
</evidence>
<organism evidence="8 9">
    <name type="scientific">Sulfuritortus calidifontis</name>
    <dbReference type="NCBI Taxonomy" id="1914471"/>
    <lineage>
        <taxon>Bacteria</taxon>
        <taxon>Pseudomonadati</taxon>
        <taxon>Pseudomonadota</taxon>
        <taxon>Betaproteobacteria</taxon>
        <taxon>Nitrosomonadales</taxon>
        <taxon>Thiobacillaceae</taxon>
        <taxon>Sulfuritortus</taxon>
    </lineage>
</organism>
<dbReference type="RefSeq" id="WP_126461667.1">
    <property type="nucleotide sequence ID" value="NZ_AP018721.1"/>
</dbReference>
<dbReference type="EMBL" id="SLZY01000011">
    <property type="protein sequence ID" value="TCS71171.1"/>
    <property type="molecule type" value="Genomic_DNA"/>
</dbReference>
<dbReference type="InterPro" id="IPR016633">
    <property type="entry name" value="EarP"/>
</dbReference>
<evidence type="ECO:0000256" key="5">
    <source>
        <dbReference type="ARBA" id="ARBA00024416"/>
    </source>
</evidence>
<comment type="catalytic activity">
    <reaction evidence="7">
        <text>dTDP-beta-L-rhamnose + L-arginyl-[protein] = N(omega)-(alpha-L-rhamnosyl)-L-arginyl-[protein] + dTDP + H(+)</text>
        <dbReference type="Rhea" id="RHEA:66692"/>
        <dbReference type="Rhea" id="RHEA-COMP:10532"/>
        <dbReference type="Rhea" id="RHEA-COMP:17096"/>
        <dbReference type="ChEBI" id="CHEBI:15378"/>
        <dbReference type="ChEBI" id="CHEBI:29965"/>
        <dbReference type="ChEBI" id="CHEBI:57510"/>
        <dbReference type="ChEBI" id="CHEBI:58369"/>
        <dbReference type="ChEBI" id="CHEBI:167445"/>
    </reaction>
    <physiologicalReaction direction="left-to-right" evidence="7">
        <dbReference type="Rhea" id="RHEA:66693"/>
    </physiologicalReaction>
</comment>
<evidence type="ECO:0000256" key="6">
    <source>
        <dbReference type="ARBA" id="ARBA00030025"/>
    </source>
</evidence>
<dbReference type="OrthoDB" id="209085at2"/>
<protein>
    <recommendedName>
        <fullName evidence="5">Protein-arginine rhamnosyltransferase</fullName>
    </recommendedName>
    <alternativeName>
        <fullName evidence="6">EF-P arginine rhamnosyltransferase</fullName>
    </alternativeName>
</protein>
<evidence type="ECO:0000256" key="3">
    <source>
        <dbReference type="ARBA" id="ARBA00024303"/>
    </source>
</evidence>
<dbReference type="Pfam" id="PF10093">
    <property type="entry name" value="EarP"/>
    <property type="match status" value="1"/>
</dbReference>
<dbReference type="PIRSF" id="PIRSF015557">
    <property type="entry name" value="UCP015557"/>
    <property type="match status" value="1"/>
</dbReference>
<sequence>MPSRLACDIFCSVVDNYGDIGVAWRLARQLSREHGLQVRLWLDDLATLHRIWPPAKADLAAQTVAEIEVRHWRADFPEVTPAPLVIETFGCRLPENYLAAMSAREPRPLWLNLDHLSAEAWVKDYHGLPSPHPRLPLTAYFFYPGFEVETGGLIREAGLAVRRQALQADPAAREAFWRSLLLTPPDGDTLSVSLFAYDNPALPALLAAWVSGRQRVRCLVPEGAVLEAIGRFFGTPLAPSRQLNSGALEVCALPFFDQDGYDPLLWACDLNFVRGEDSFVRAQWAARPMVWNIYVQEAGAHWPKLHAFLDRYCVGLEPGAATAYRQFTEAWNRNQDIAQAWPALLEQLPALSRHSRAWAEHLAAMPDLASQLMLFCREKL</sequence>
<keyword evidence="2" id="KW-0808">Transferase</keyword>